<dbReference type="PROSITE" id="PS50088">
    <property type="entry name" value="ANK_REPEAT"/>
    <property type="match status" value="3"/>
</dbReference>
<dbReference type="SMART" id="SM00248">
    <property type="entry name" value="ANK"/>
    <property type="match status" value="5"/>
</dbReference>
<accession>A0A0R3T2A5</accession>
<sequence>MANPQRTIYEAITRNDIDSVRIQLTNNVNPNISPNSPTITPLILAVRLKFYDIINELLMNGADVNGVDEFGRTALHVAVDNNDEASVSILISHNCHLEKYNNTGKTPLTLAVDKNNIHMVRFLVAYGSVVYKYVELPELPPLAYAAFYGRLDILQFLVNVEETDREKKNKNMHLALCMAITEGHNEVAKFLIDNGAPIIRRRGNDLSPLEFAIIRRNEYIV</sequence>
<keyword evidence="5" id="KW-1185">Reference proteome</keyword>
<dbReference type="SUPFAM" id="SSF48403">
    <property type="entry name" value="Ankyrin repeat"/>
    <property type="match status" value="1"/>
</dbReference>
<dbReference type="EMBL" id="UZAE01000371">
    <property type="protein sequence ID" value="VDN96914.1"/>
    <property type="molecule type" value="Genomic_DNA"/>
</dbReference>
<dbReference type="PANTHER" id="PTHR24198:SF165">
    <property type="entry name" value="ANKYRIN REPEAT-CONTAINING PROTEIN-RELATED"/>
    <property type="match status" value="1"/>
</dbReference>
<dbReference type="STRING" id="102285.A0A0R3T2A5"/>
<dbReference type="PROSITE" id="PS50297">
    <property type="entry name" value="ANK_REP_REGION"/>
    <property type="match status" value="1"/>
</dbReference>
<feature type="repeat" description="ANK" evidence="3">
    <location>
        <begin position="37"/>
        <end position="69"/>
    </location>
</feature>
<dbReference type="InterPro" id="IPR002110">
    <property type="entry name" value="Ankyrin_rpt"/>
</dbReference>
<dbReference type="PANTHER" id="PTHR24198">
    <property type="entry name" value="ANKYRIN REPEAT AND PROTEIN KINASE DOMAIN-CONTAINING PROTEIN"/>
    <property type="match status" value="1"/>
</dbReference>
<keyword evidence="1" id="KW-0677">Repeat</keyword>
<dbReference type="AlphaFoldDB" id="A0A0R3T2A5"/>
<evidence type="ECO:0000313" key="4">
    <source>
        <dbReference type="EMBL" id="VDN96914.1"/>
    </source>
</evidence>
<reference evidence="6" key="1">
    <citation type="submission" date="2017-02" db="UniProtKB">
        <authorList>
            <consortium name="WormBaseParasite"/>
        </authorList>
    </citation>
    <scope>IDENTIFICATION</scope>
</reference>
<dbReference type="InterPro" id="IPR036770">
    <property type="entry name" value="Ankyrin_rpt-contain_sf"/>
</dbReference>
<name>A0A0R3T2A5_RODNA</name>
<evidence type="ECO:0000313" key="5">
    <source>
        <dbReference type="Proteomes" id="UP000278807"/>
    </source>
</evidence>
<evidence type="ECO:0000256" key="3">
    <source>
        <dbReference type="PROSITE-ProRule" id="PRU00023"/>
    </source>
</evidence>
<gene>
    <name evidence="4" type="ORF">HNAJ_LOCUS1055</name>
</gene>
<protein>
    <submittedName>
        <fullName evidence="6">ANK_REP_REGION domain-containing protein</fullName>
    </submittedName>
</protein>
<proteinExistence type="predicted"/>
<dbReference type="WBParaSite" id="HNAJ_0000105501-mRNA-1">
    <property type="protein sequence ID" value="HNAJ_0000105501-mRNA-1"/>
    <property type="gene ID" value="HNAJ_0000105501"/>
</dbReference>
<feature type="repeat" description="ANK" evidence="3">
    <location>
        <begin position="70"/>
        <end position="102"/>
    </location>
</feature>
<dbReference type="Pfam" id="PF12796">
    <property type="entry name" value="Ank_2"/>
    <property type="match status" value="2"/>
</dbReference>
<keyword evidence="2 3" id="KW-0040">ANK repeat</keyword>
<evidence type="ECO:0000313" key="6">
    <source>
        <dbReference type="WBParaSite" id="HNAJ_0000105501-mRNA-1"/>
    </source>
</evidence>
<evidence type="ECO:0000256" key="2">
    <source>
        <dbReference type="ARBA" id="ARBA00023043"/>
    </source>
</evidence>
<organism evidence="6">
    <name type="scientific">Rodentolepis nana</name>
    <name type="common">Dwarf tapeworm</name>
    <name type="synonym">Hymenolepis nana</name>
    <dbReference type="NCBI Taxonomy" id="102285"/>
    <lineage>
        <taxon>Eukaryota</taxon>
        <taxon>Metazoa</taxon>
        <taxon>Spiralia</taxon>
        <taxon>Lophotrochozoa</taxon>
        <taxon>Platyhelminthes</taxon>
        <taxon>Cestoda</taxon>
        <taxon>Eucestoda</taxon>
        <taxon>Cyclophyllidea</taxon>
        <taxon>Hymenolepididae</taxon>
        <taxon>Rodentolepis</taxon>
    </lineage>
</organism>
<dbReference type="OrthoDB" id="10071127at2759"/>
<dbReference type="Gene3D" id="1.25.40.20">
    <property type="entry name" value="Ankyrin repeat-containing domain"/>
    <property type="match status" value="2"/>
</dbReference>
<reference evidence="4 5" key="2">
    <citation type="submission" date="2018-11" db="EMBL/GenBank/DDBJ databases">
        <authorList>
            <consortium name="Pathogen Informatics"/>
        </authorList>
    </citation>
    <scope>NUCLEOTIDE SEQUENCE [LARGE SCALE GENOMIC DNA]</scope>
</reference>
<dbReference type="Proteomes" id="UP000278807">
    <property type="component" value="Unassembled WGS sequence"/>
</dbReference>
<evidence type="ECO:0000256" key="1">
    <source>
        <dbReference type="ARBA" id="ARBA00022737"/>
    </source>
</evidence>
<feature type="repeat" description="ANK" evidence="3">
    <location>
        <begin position="103"/>
        <end position="128"/>
    </location>
</feature>